<dbReference type="InterPro" id="IPR025452">
    <property type="entry name" value="DUF4218"/>
</dbReference>
<dbReference type="InterPro" id="IPR004242">
    <property type="entry name" value="Transposase_21"/>
</dbReference>
<evidence type="ECO:0000313" key="4">
    <source>
        <dbReference type="EMBL" id="WMV37168.1"/>
    </source>
</evidence>
<accession>A0AAF0R9J2</accession>
<feature type="domain" description="DUF4216" evidence="2">
    <location>
        <begin position="907"/>
        <end position="983"/>
    </location>
</feature>
<sequence>MVHLYRNGFKPRYFVWSDHGESDGLDGIFYNSMPVDVYNMVAPHGQIRVEQVRVEHDRVEHDRVHEMINDAFGVQGGMEPEQYFDEAPNEEARHFYDQLEESSRPLCEGSPHSALSVAVRLMNIKSDWNVPNAAMDSMVDLLGELVNPEFNIPKNFYQAKRLVSKLGLTYDRIHCCVNGCMLFYKTDSELENCKFCGHTRFKRTPAGKMVPVQAMHYLPLIPRLKRLYASMRSAPHMRWHREYRRPPGVLSHPSDGEAWKHFDNVYPDFATEPRNVRLGLCSDGFTPFSNNASPYSCWPVFLTPYNLPPEMCMTSPYIFLSCVIPGPRNPKSLIDVYLQPLIDELKQLWFEGVLTYDISTKQNFIMRASLMWTINDFPAYEMLSGWMTAGKLACPYCMENSKAFTLKHGRKNTWFDCHRQFLPMDHEFRKMKNAFRKNKVESDPPPPLLTGHQIWERISQLPKVTEASPSRLPGYGVEHNWTKQSIFWELPYWKNNLLRHNLDVMHIEKNYFDNLFNTVMDVKGKTKDNPKARMDIKEYCRRKELWLQELQNGEIVKPKASFTFTLDEKREIIEWVKTLRMPEGYASNLGKRADMNEGKLIGMKSHDCHVFMETLIPIAFSHLPERIWKPITEINLFFKDLCSGKLLESSLDRMEENILVTTTKLEKIFPCGFFDVMEHLPIHLVQEARLGGPVQTRWMYPFERKIGSSKQTIKQRGRIEGSFVQGHIGRETCDFYSYYFGHDVPCRRNRPNRNDEGDIDPLFPPISIFNQNGRGSKKRRKRGFTDMEMQSAVTHILLNCPEIQSYVNLFVNTWGNEAIYTEFSKWLRNYVYDEYSSVQHLQLVKEVALGPQSEVLAMNKYCVNGFKFQTEEVSRNKKTNNSGVYIQGDVDGTGQTIEYYGVIQEIIEVRYSGWPNKKIVLFWCEWFDPSHRGTKVDHQHNIIEVKHTRKYRSYDPFIIAQHAKQVYYASYPLRRDKADWWVVIKSKPVGRIEIDNVLDVAYQNDVAIVQQQVDVELETTLQHPQHILEEVSDDEILNVEEEISENEENESFDDEEWDDNENETTEEEEWENDRIETSEEE</sequence>
<dbReference type="AlphaFoldDB" id="A0AAF0R9J2"/>
<proteinExistence type="predicted"/>
<dbReference type="EMBL" id="CP133618">
    <property type="protein sequence ID" value="WMV37168.1"/>
    <property type="molecule type" value="Genomic_DNA"/>
</dbReference>
<feature type="domain" description="DUF4218" evidence="3">
    <location>
        <begin position="641"/>
        <end position="754"/>
    </location>
</feature>
<feature type="region of interest" description="Disordered" evidence="1">
    <location>
        <begin position="1036"/>
        <end position="1081"/>
    </location>
</feature>
<evidence type="ECO:0000256" key="1">
    <source>
        <dbReference type="SAM" id="MobiDB-lite"/>
    </source>
</evidence>
<feature type="compositionally biased region" description="Acidic residues" evidence="1">
    <location>
        <begin position="1036"/>
        <end position="1071"/>
    </location>
</feature>
<feature type="compositionally biased region" description="Basic and acidic residues" evidence="1">
    <location>
        <begin position="1072"/>
        <end position="1081"/>
    </location>
</feature>
<keyword evidence="5" id="KW-1185">Reference proteome</keyword>
<dbReference type="Pfam" id="PF13952">
    <property type="entry name" value="DUF4216"/>
    <property type="match status" value="1"/>
</dbReference>
<evidence type="ECO:0000259" key="2">
    <source>
        <dbReference type="Pfam" id="PF13952"/>
    </source>
</evidence>
<name>A0AAF0R9J2_SOLVR</name>
<reference evidence="4" key="1">
    <citation type="submission" date="2023-08" db="EMBL/GenBank/DDBJ databases">
        <title>A de novo genome assembly of Solanum verrucosum Schlechtendal, a Mexican diploid species geographically isolated from the other diploid A-genome species in potato relatives.</title>
        <authorList>
            <person name="Hosaka K."/>
        </authorList>
    </citation>
    <scope>NUCLEOTIDE SEQUENCE</scope>
    <source>
        <tissue evidence="4">Young leaves</tissue>
    </source>
</reference>
<dbReference type="InterPro" id="IPR025312">
    <property type="entry name" value="DUF4216"/>
</dbReference>
<dbReference type="PANTHER" id="PTHR10775">
    <property type="entry name" value="OS08G0208400 PROTEIN"/>
    <property type="match status" value="1"/>
</dbReference>
<dbReference type="Proteomes" id="UP001234989">
    <property type="component" value="Chromosome 7"/>
</dbReference>
<dbReference type="Pfam" id="PF02992">
    <property type="entry name" value="Transposase_21"/>
    <property type="match status" value="1"/>
</dbReference>
<protein>
    <submittedName>
        <fullName evidence="4">Uncharacterized protein</fullName>
    </submittedName>
</protein>
<organism evidence="4 5">
    <name type="scientific">Solanum verrucosum</name>
    <dbReference type="NCBI Taxonomy" id="315347"/>
    <lineage>
        <taxon>Eukaryota</taxon>
        <taxon>Viridiplantae</taxon>
        <taxon>Streptophyta</taxon>
        <taxon>Embryophyta</taxon>
        <taxon>Tracheophyta</taxon>
        <taxon>Spermatophyta</taxon>
        <taxon>Magnoliopsida</taxon>
        <taxon>eudicotyledons</taxon>
        <taxon>Gunneridae</taxon>
        <taxon>Pentapetalae</taxon>
        <taxon>asterids</taxon>
        <taxon>lamiids</taxon>
        <taxon>Solanales</taxon>
        <taxon>Solanaceae</taxon>
        <taxon>Solanoideae</taxon>
        <taxon>Solaneae</taxon>
        <taxon>Solanum</taxon>
    </lineage>
</organism>
<dbReference type="Pfam" id="PF13960">
    <property type="entry name" value="DUF4218"/>
    <property type="match status" value="1"/>
</dbReference>
<dbReference type="PANTHER" id="PTHR10775:SF193">
    <property type="entry name" value="DUF4216 DOMAIN-CONTAINING PROTEIN"/>
    <property type="match status" value="1"/>
</dbReference>
<gene>
    <name evidence="4" type="ORF">MTR67_030553</name>
</gene>
<evidence type="ECO:0000259" key="3">
    <source>
        <dbReference type="Pfam" id="PF13960"/>
    </source>
</evidence>
<evidence type="ECO:0000313" key="5">
    <source>
        <dbReference type="Proteomes" id="UP001234989"/>
    </source>
</evidence>